<reference evidence="1" key="2">
    <citation type="journal article" date="2024" name="Plant">
        <title>Genomic evolution and insights into agronomic trait innovations of Sesamum species.</title>
        <authorList>
            <person name="Miao H."/>
            <person name="Wang L."/>
            <person name="Qu L."/>
            <person name="Liu H."/>
            <person name="Sun Y."/>
            <person name="Le M."/>
            <person name="Wang Q."/>
            <person name="Wei S."/>
            <person name="Zheng Y."/>
            <person name="Lin W."/>
            <person name="Duan Y."/>
            <person name="Cao H."/>
            <person name="Xiong S."/>
            <person name="Wang X."/>
            <person name="Wei L."/>
            <person name="Li C."/>
            <person name="Ma Q."/>
            <person name="Ju M."/>
            <person name="Zhao R."/>
            <person name="Li G."/>
            <person name="Mu C."/>
            <person name="Tian Q."/>
            <person name="Mei H."/>
            <person name="Zhang T."/>
            <person name="Gao T."/>
            <person name="Zhang H."/>
        </authorList>
    </citation>
    <scope>NUCLEOTIDE SEQUENCE</scope>
    <source>
        <strain evidence="1">KEN1</strain>
    </source>
</reference>
<organism evidence="1">
    <name type="scientific">Sesamum latifolium</name>
    <dbReference type="NCBI Taxonomy" id="2727402"/>
    <lineage>
        <taxon>Eukaryota</taxon>
        <taxon>Viridiplantae</taxon>
        <taxon>Streptophyta</taxon>
        <taxon>Embryophyta</taxon>
        <taxon>Tracheophyta</taxon>
        <taxon>Spermatophyta</taxon>
        <taxon>Magnoliopsida</taxon>
        <taxon>eudicotyledons</taxon>
        <taxon>Gunneridae</taxon>
        <taxon>Pentapetalae</taxon>
        <taxon>asterids</taxon>
        <taxon>lamiids</taxon>
        <taxon>Lamiales</taxon>
        <taxon>Pedaliaceae</taxon>
        <taxon>Sesamum</taxon>
    </lineage>
</organism>
<sequence length="82" mass="9233">MRCQTTLAISCGKVLKVKAQSMIFMQALYDEDDRKSVASSNYISSSDSSHDELYVVKEAYTNDVYRWVAEDGLRIGPIMESS</sequence>
<name>A0AAW2WEU5_9LAMI</name>
<proteinExistence type="predicted"/>
<reference evidence="1" key="1">
    <citation type="submission" date="2020-06" db="EMBL/GenBank/DDBJ databases">
        <authorList>
            <person name="Li T."/>
            <person name="Hu X."/>
            <person name="Zhang T."/>
            <person name="Song X."/>
            <person name="Zhang H."/>
            <person name="Dai N."/>
            <person name="Sheng W."/>
            <person name="Hou X."/>
            <person name="Wei L."/>
        </authorList>
    </citation>
    <scope>NUCLEOTIDE SEQUENCE</scope>
    <source>
        <strain evidence="1">KEN1</strain>
        <tissue evidence="1">Leaf</tissue>
    </source>
</reference>
<dbReference type="AlphaFoldDB" id="A0AAW2WEU5"/>
<dbReference type="EMBL" id="JACGWN010000008">
    <property type="protein sequence ID" value="KAL0439904.1"/>
    <property type="molecule type" value="Genomic_DNA"/>
</dbReference>
<accession>A0AAW2WEU5</accession>
<protein>
    <submittedName>
        <fullName evidence="1">Uncharacterized protein</fullName>
    </submittedName>
</protein>
<comment type="caution">
    <text evidence="1">The sequence shown here is derived from an EMBL/GenBank/DDBJ whole genome shotgun (WGS) entry which is preliminary data.</text>
</comment>
<evidence type="ECO:0000313" key="1">
    <source>
        <dbReference type="EMBL" id="KAL0439904.1"/>
    </source>
</evidence>
<gene>
    <name evidence="1" type="ORF">Slati_2473400</name>
</gene>